<name>A0A0A9A7W6_ARUDO</name>
<proteinExistence type="predicted"/>
<evidence type="ECO:0000313" key="1">
    <source>
        <dbReference type="EMBL" id="JAD47166.1"/>
    </source>
</evidence>
<dbReference type="EMBL" id="GBRH01250729">
    <property type="protein sequence ID" value="JAD47166.1"/>
    <property type="molecule type" value="Transcribed_RNA"/>
</dbReference>
<sequence>MLLFSEAHQICALSKCSYMYFYAVVPLNPLFVPWELVHRCLSLNSS</sequence>
<organism evidence="1">
    <name type="scientific">Arundo donax</name>
    <name type="common">Giant reed</name>
    <name type="synonym">Donax arundinaceus</name>
    <dbReference type="NCBI Taxonomy" id="35708"/>
    <lineage>
        <taxon>Eukaryota</taxon>
        <taxon>Viridiplantae</taxon>
        <taxon>Streptophyta</taxon>
        <taxon>Embryophyta</taxon>
        <taxon>Tracheophyta</taxon>
        <taxon>Spermatophyta</taxon>
        <taxon>Magnoliopsida</taxon>
        <taxon>Liliopsida</taxon>
        <taxon>Poales</taxon>
        <taxon>Poaceae</taxon>
        <taxon>PACMAD clade</taxon>
        <taxon>Arundinoideae</taxon>
        <taxon>Arundineae</taxon>
        <taxon>Arundo</taxon>
    </lineage>
</organism>
<accession>A0A0A9A7W6</accession>
<reference evidence="1" key="1">
    <citation type="submission" date="2014-09" db="EMBL/GenBank/DDBJ databases">
        <authorList>
            <person name="Magalhaes I.L.F."/>
            <person name="Oliveira U."/>
            <person name="Santos F.R."/>
            <person name="Vidigal T.H.D.A."/>
            <person name="Brescovit A.D."/>
            <person name="Santos A.J."/>
        </authorList>
    </citation>
    <scope>NUCLEOTIDE SEQUENCE</scope>
    <source>
        <tissue evidence="1">Shoot tissue taken approximately 20 cm above the soil surface</tissue>
    </source>
</reference>
<protein>
    <submittedName>
        <fullName evidence="1">Uncharacterized protein</fullName>
    </submittedName>
</protein>
<reference evidence="1" key="2">
    <citation type="journal article" date="2015" name="Data Brief">
        <title>Shoot transcriptome of the giant reed, Arundo donax.</title>
        <authorList>
            <person name="Barrero R.A."/>
            <person name="Guerrero F.D."/>
            <person name="Moolhuijzen P."/>
            <person name="Goolsby J.A."/>
            <person name="Tidwell J."/>
            <person name="Bellgard S.E."/>
            <person name="Bellgard M.I."/>
        </authorList>
    </citation>
    <scope>NUCLEOTIDE SEQUENCE</scope>
    <source>
        <tissue evidence="1">Shoot tissue taken approximately 20 cm above the soil surface</tissue>
    </source>
</reference>
<dbReference type="AlphaFoldDB" id="A0A0A9A7W6"/>